<evidence type="ECO:0000313" key="7">
    <source>
        <dbReference type="EMBL" id="MBF4693048.1"/>
    </source>
</evidence>
<dbReference type="Proteomes" id="UP000614200">
    <property type="component" value="Unassembled WGS sequence"/>
</dbReference>
<feature type="transmembrane region" description="Helical" evidence="6">
    <location>
        <begin position="48"/>
        <end position="69"/>
    </location>
</feature>
<dbReference type="InterPro" id="IPR050833">
    <property type="entry name" value="Poly_Biosynth_Transport"/>
</dbReference>
<comment type="caution">
    <text evidence="7">The sequence shown here is derived from an EMBL/GenBank/DDBJ whole genome shotgun (WGS) entry which is preliminary data.</text>
</comment>
<feature type="transmembrane region" description="Helical" evidence="6">
    <location>
        <begin position="315"/>
        <end position="336"/>
    </location>
</feature>
<evidence type="ECO:0000313" key="8">
    <source>
        <dbReference type="Proteomes" id="UP000614200"/>
    </source>
</evidence>
<protein>
    <submittedName>
        <fullName evidence="7">Polysaccharide biosynthesis protein</fullName>
    </submittedName>
</protein>
<dbReference type="InterPro" id="IPR024923">
    <property type="entry name" value="PG_synth_SpoVB"/>
</dbReference>
<feature type="transmembrane region" description="Helical" evidence="6">
    <location>
        <begin position="159"/>
        <end position="176"/>
    </location>
</feature>
<feature type="transmembrane region" description="Helical" evidence="6">
    <location>
        <begin position="9"/>
        <end position="28"/>
    </location>
</feature>
<feature type="transmembrane region" description="Helical" evidence="6">
    <location>
        <begin position="268"/>
        <end position="294"/>
    </location>
</feature>
<sequence>MKNKFAKQLGLLGIIGLVIKIIGALYRLPLAYIMPENAVTYYSIAYPWYTFLIVISTSALPAVIAKLTAEYGAKDDLAEQALVFDVSRRLMKVFGIMTVVFLSLMAFVVSKSSGYPESIYSFFVLAIASYFVASNAAYRGYFQGTQRLEIFGLSQLFEQMGRVILGLLLVWILSKMAAPDSWLAAAGTSGAAFGALISWIYASYKYKKMQTVPSQKIVLRAHKSLIQKILKMVFPIALGASIMPLLTIIDATMIIWRLRQTGFGDQAGVMYTFITFYSVPIINLAQVIFTALQVSLLPMITRAFTQKSEQFREKVYLGVLTSLLLGLPMGLGIAVFSREILVFLYPNKAEMILGAAPVLGILGLGVAFLSLYQATTGILQGINHYKKPVRNLFVGAVVKVITAYILLGIPTLNIKGAAISTLLAYAVAATLNMLVLLKHVEMPKSFIKKASLTLMSNVVMIVAAKGSFILAHAHLGDRLSLLVGIFVAIIAYAAMMLMTKVVTKEDLTAMDNK</sequence>
<feature type="transmembrane region" description="Helical" evidence="6">
    <location>
        <begin position="392"/>
        <end position="412"/>
    </location>
</feature>
<feature type="transmembrane region" description="Helical" evidence="6">
    <location>
        <begin position="182"/>
        <end position="202"/>
    </location>
</feature>
<feature type="transmembrane region" description="Helical" evidence="6">
    <location>
        <begin position="351"/>
        <end position="372"/>
    </location>
</feature>
<dbReference type="RefSeq" id="WP_194701281.1">
    <property type="nucleotide sequence ID" value="NZ_JADKNH010000004.1"/>
</dbReference>
<keyword evidence="4 6" id="KW-1133">Transmembrane helix</keyword>
<reference evidence="7 8" key="1">
    <citation type="submission" date="2020-11" db="EMBL/GenBank/DDBJ databases">
        <title>Fusibacter basophilias sp. nov.</title>
        <authorList>
            <person name="Qiu D."/>
        </authorList>
    </citation>
    <scope>NUCLEOTIDE SEQUENCE [LARGE SCALE GENOMIC DNA]</scope>
    <source>
        <strain evidence="7 8">Q10-2</strain>
    </source>
</reference>
<dbReference type="PANTHER" id="PTHR30250:SF21">
    <property type="entry name" value="LIPID II FLIPPASE MURJ"/>
    <property type="match status" value="1"/>
</dbReference>
<gene>
    <name evidence="7" type="ORF">ISU02_07950</name>
</gene>
<keyword evidence="8" id="KW-1185">Reference proteome</keyword>
<feature type="transmembrane region" description="Helical" evidence="6">
    <location>
        <begin position="119"/>
        <end position="138"/>
    </location>
</feature>
<evidence type="ECO:0000256" key="2">
    <source>
        <dbReference type="ARBA" id="ARBA00022475"/>
    </source>
</evidence>
<evidence type="ECO:0000256" key="4">
    <source>
        <dbReference type="ARBA" id="ARBA00022989"/>
    </source>
</evidence>
<name>A0ABR9ZSF0_9FIRM</name>
<keyword evidence="3 6" id="KW-0812">Transmembrane</keyword>
<organism evidence="7 8">
    <name type="scientific">Fusibacter ferrireducens</name>
    <dbReference type="NCBI Taxonomy" id="2785058"/>
    <lineage>
        <taxon>Bacteria</taxon>
        <taxon>Bacillati</taxon>
        <taxon>Bacillota</taxon>
        <taxon>Clostridia</taxon>
        <taxon>Eubacteriales</taxon>
        <taxon>Eubacteriales Family XII. Incertae Sedis</taxon>
        <taxon>Fusibacter</taxon>
    </lineage>
</organism>
<dbReference type="Pfam" id="PF01943">
    <property type="entry name" value="Polysacc_synt"/>
    <property type="match status" value="1"/>
</dbReference>
<feature type="transmembrane region" description="Helical" evidence="6">
    <location>
        <begin position="90"/>
        <end position="107"/>
    </location>
</feature>
<evidence type="ECO:0000256" key="6">
    <source>
        <dbReference type="SAM" id="Phobius"/>
    </source>
</evidence>
<dbReference type="PANTHER" id="PTHR30250">
    <property type="entry name" value="PST FAMILY PREDICTED COLANIC ACID TRANSPORTER"/>
    <property type="match status" value="1"/>
</dbReference>
<proteinExistence type="predicted"/>
<feature type="transmembrane region" description="Helical" evidence="6">
    <location>
        <begin position="452"/>
        <end position="473"/>
    </location>
</feature>
<dbReference type="CDD" id="cd13124">
    <property type="entry name" value="MATE_SpoVB_like"/>
    <property type="match status" value="1"/>
</dbReference>
<feature type="transmembrane region" description="Helical" evidence="6">
    <location>
        <begin position="479"/>
        <end position="498"/>
    </location>
</feature>
<feature type="transmembrane region" description="Helical" evidence="6">
    <location>
        <begin position="232"/>
        <end position="256"/>
    </location>
</feature>
<feature type="transmembrane region" description="Helical" evidence="6">
    <location>
        <begin position="418"/>
        <end position="440"/>
    </location>
</feature>
<evidence type="ECO:0000256" key="3">
    <source>
        <dbReference type="ARBA" id="ARBA00022692"/>
    </source>
</evidence>
<dbReference type="EMBL" id="JADKNH010000004">
    <property type="protein sequence ID" value="MBF4693048.1"/>
    <property type="molecule type" value="Genomic_DNA"/>
</dbReference>
<evidence type="ECO:0000256" key="1">
    <source>
        <dbReference type="ARBA" id="ARBA00004651"/>
    </source>
</evidence>
<dbReference type="InterPro" id="IPR002797">
    <property type="entry name" value="Polysacc_synth"/>
</dbReference>
<accession>A0ABR9ZSF0</accession>
<keyword evidence="5 6" id="KW-0472">Membrane</keyword>
<keyword evidence="2" id="KW-1003">Cell membrane</keyword>
<dbReference type="PIRSF" id="PIRSF038958">
    <property type="entry name" value="PG_synth_SpoVB"/>
    <property type="match status" value="1"/>
</dbReference>
<comment type="subcellular location">
    <subcellularLocation>
        <location evidence="1">Cell membrane</location>
        <topology evidence="1">Multi-pass membrane protein</topology>
    </subcellularLocation>
</comment>
<evidence type="ECO:0000256" key="5">
    <source>
        <dbReference type="ARBA" id="ARBA00023136"/>
    </source>
</evidence>